<keyword evidence="2" id="KW-1133">Transmembrane helix</keyword>
<evidence type="ECO:0000313" key="4">
    <source>
        <dbReference type="Proteomes" id="UP000539787"/>
    </source>
</evidence>
<dbReference type="EMBL" id="JACGBJ010000004">
    <property type="protein sequence ID" value="MBA5801800.1"/>
    <property type="molecule type" value="Genomic_DNA"/>
</dbReference>
<keyword evidence="1" id="KW-0175">Coiled coil</keyword>
<comment type="caution">
    <text evidence="3">The sequence shown here is derived from an EMBL/GenBank/DDBJ whole genome shotgun (WGS) entry which is preliminary data.</text>
</comment>
<organism evidence="3 4">
    <name type="scientific">Rhizobium changzhiense</name>
    <dbReference type="NCBI Taxonomy" id="2692317"/>
    <lineage>
        <taxon>Bacteria</taxon>
        <taxon>Pseudomonadati</taxon>
        <taxon>Pseudomonadota</taxon>
        <taxon>Alphaproteobacteria</taxon>
        <taxon>Hyphomicrobiales</taxon>
        <taxon>Rhizobiaceae</taxon>
        <taxon>Rhizobium/Agrobacterium group</taxon>
        <taxon>Rhizobium</taxon>
    </lineage>
</organism>
<evidence type="ECO:0000313" key="3">
    <source>
        <dbReference type="EMBL" id="MBA5801800.1"/>
    </source>
</evidence>
<gene>
    <name evidence="3" type="ORF">HX902_09125</name>
</gene>
<reference evidence="3 4" key="1">
    <citation type="submission" date="2020-07" db="EMBL/GenBank/DDBJ databases">
        <authorList>
            <person name="Sun Q."/>
        </authorList>
    </citation>
    <scope>NUCLEOTIDE SEQUENCE [LARGE SCALE GENOMIC DNA]</scope>
    <source>
        <strain evidence="3 4">WYCCWR 11317</strain>
    </source>
</reference>
<dbReference type="RefSeq" id="WP_182208820.1">
    <property type="nucleotide sequence ID" value="NZ_JACGBJ010000004.1"/>
</dbReference>
<name>A0ABR6A5C9_9HYPH</name>
<evidence type="ECO:0000256" key="2">
    <source>
        <dbReference type="SAM" id="Phobius"/>
    </source>
</evidence>
<dbReference type="Proteomes" id="UP000539787">
    <property type="component" value="Unassembled WGS sequence"/>
</dbReference>
<accession>A0ABR6A5C9</accession>
<protein>
    <submittedName>
        <fullName evidence="3">Uncharacterized protein</fullName>
    </submittedName>
</protein>
<evidence type="ECO:0000256" key="1">
    <source>
        <dbReference type="SAM" id="Coils"/>
    </source>
</evidence>
<keyword evidence="2" id="KW-0472">Membrane</keyword>
<feature type="coiled-coil region" evidence="1">
    <location>
        <begin position="30"/>
        <end position="64"/>
    </location>
</feature>
<feature type="transmembrane region" description="Helical" evidence="2">
    <location>
        <begin position="6"/>
        <end position="28"/>
    </location>
</feature>
<sequence length="218" mass="24627">MKAADWGTFLSGVFAPIAFIWLVAAVWIQSQELAEQREELRLTRLEFEENREVMKQQAEEARKQAEFIGMQTNILERQEEERIIARREDDFSDLLRELMGLVTQHFVGARIIDGRTQGGANIGMYFRREGVGEEKALIDFSEYLASDLTHKGLLPPYAFHPAIVDKLTAAGALGDQIITLAEQLGPTQQSAIARLEVRRMTANISALLEGRWPLRSSP</sequence>
<keyword evidence="4" id="KW-1185">Reference proteome</keyword>
<keyword evidence="2" id="KW-0812">Transmembrane</keyword>
<proteinExistence type="predicted"/>